<name>A0A7S7MB37_9ACTN</name>
<dbReference type="Proteomes" id="UP000593735">
    <property type="component" value="Chromosome"/>
</dbReference>
<proteinExistence type="predicted"/>
<gene>
    <name evidence="1" type="ORF">INP52_02810</name>
</gene>
<keyword evidence="2" id="KW-1185">Reference proteome</keyword>
<evidence type="ECO:0000313" key="1">
    <source>
        <dbReference type="EMBL" id="QOY61148.1"/>
    </source>
</evidence>
<accession>A0A7S7MB37</accession>
<dbReference type="KEGG" id="tio:INP52_02810"/>
<evidence type="ECO:0000313" key="2">
    <source>
        <dbReference type="Proteomes" id="UP000593735"/>
    </source>
</evidence>
<dbReference type="AlphaFoldDB" id="A0A7S7MB37"/>
<reference evidence="1 2" key="1">
    <citation type="submission" date="2020-10" db="EMBL/GenBank/DDBJ databases">
        <title>Olsenella immobilis sp.nov., isolated from the mud in a fermentation cellar used for the production of Chinese strong-flavoured liquor.</title>
        <authorList>
            <person name="Lu L."/>
        </authorList>
    </citation>
    <scope>NUCLEOTIDE SEQUENCE [LARGE SCALE GENOMIC DNA]</scope>
    <source>
        <strain evidence="1 2">LZLJ-2</strain>
    </source>
</reference>
<dbReference type="InterPro" id="IPR032209">
    <property type="entry name" value="DUF5028"/>
</dbReference>
<sequence length="204" mass="22374">MRGRRLLVVALLAAAVVAVGARIWWVNANLPRIPLEYYGQGEWVPLEGAFQSSADEGTDSYSVMVEDATITTYDGYLGAHGDGTQELGEHGSAHCVVDVTLRIRNEGTDQGGLNTFQMVLVPARANEYLICDVMNPDALWPQVQEGAGSIVSIRPGTEYVVHIPYVFNGNEEVYEREITDRSFTLLVSRMPVRKMIEVTAGDVA</sequence>
<dbReference type="RefSeq" id="WP_194372229.1">
    <property type="nucleotide sequence ID" value="NZ_CP063767.1"/>
</dbReference>
<dbReference type="Pfam" id="PF16431">
    <property type="entry name" value="DUF5028"/>
    <property type="match status" value="1"/>
</dbReference>
<organism evidence="1 2">
    <name type="scientific">Thermophilibacter immobilis</name>
    <dbReference type="NCBI Taxonomy" id="2779519"/>
    <lineage>
        <taxon>Bacteria</taxon>
        <taxon>Bacillati</taxon>
        <taxon>Actinomycetota</taxon>
        <taxon>Coriobacteriia</taxon>
        <taxon>Coriobacteriales</taxon>
        <taxon>Atopobiaceae</taxon>
        <taxon>Thermophilibacter</taxon>
    </lineage>
</organism>
<protein>
    <submittedName>
        <fullName evidence="1">DUF5028 domain-containing protein</fullName>
    </submittedName>
</protein>
<dbReference type="EMBL" id="CP063767">
    <property type="protein sequence ID" value="QOY61148.1"/>
    <property type="molecule type" value="Genomic_DNA"/>
</dbReference>